<comment type="caution">
    <text evidence="1">The sequence shown here is derived from an EMBL/GenBank/DDBJ whole genome shotgun (WGS) entry which is preliminary data.</text>
</comment>
<proteinExistence type="predicted"/>
<accession>A0A819UR38</accession>
<dbReference type="Proteomes" id="UP000663851">
    <property type="component" value="Unassembled WGS sequence"/>
</dbReference>
<reference evidence="1" key="1">
    <citation type="submission" date="2021-02" db="EMBL/GenBank/DDBJ databases">
        <authorList>
            <person name="Nowell W R."/>
        </authorList>
    </citation>
    <scope>NUCLEOTIDE SEQUENCE</scope>
</reference>
<protein>
    <recommendedName>
        <fullName evidence="3">F-box domain-containing protein</fullName>
    </recommendedName>
</protein>
<sequence>MNTWDINHPNIIDLPNEIFLIFFNKLNTVDLLYSLVDINERLVSDLLLHIRNLDSTSLVMKSYYDRTSSKDNHVLNSICEKMLPRIHHQLNKLAVEQDSMEHILRTVNYPQLHSLSLVNFQEEILFQYLTSRLFRVNLENDEISLSTLIIDVKLILFSSSRINNTNKLPELKCFSLASVHFTKLTVFLLIMRTHSTTYLDGIQLHDQILIYIPRLNKFTFSINTGVINENVENDLPSGEGIQHSLIGKEYKQVGSWIHRRSEDNQLFSRWYMFDTVRNLTMADMYPFEHDLFKLVSQSFPLLKELRINNYQPQKNKQNSSIIITFHHRILVDVTDAHVDYAKQFIYDKNIHLPCLLDLCIKYESLAVATNNFTNSTKLHNCDKLKRLHIDLFVRPKTFHQYFP</sequence>
<name>A0A819UR38_9BILA</name>
<dbReference type="EMBL" id="CAJOBO010000009">
    <property type="protein sequence ID" value="CAF4092503.1"/>
    <property type="molecule type" value="Genomic_DNA"/>
</dbReference>
<dbReference type="AlphaFoldDB" id="A0A819UR38"/>
<evidence type="ECO:0008006" key="3">
    <source>
        <dbReference type="Google" id="ProtNLM"/>
    </source>
</evidence>
<evidence type="ECO:0000313" key="2">
    <source>
        <dbReference type="Proteomes" id="UP000663851"/>
    </source>
</evidence>
<evidence type="ECO:0000313" key="1">
    <source>
        <dbReference type="EMBL" id="CAF4092503.1"/>
    </source>
</evidence>
<gene>
    <name evidence="1" type="ORF">HFQ381_LOCUS426</name>
</gene>
<organism evidence="1 2">
    <name type="scientific">Rotaria socialis</name>
    <dbReference type="NCBI Taxonomy" id="392032"/>
    <lineage>
        <taxon>Eukaryota</taxon>
        <taxon>Metazoa</taxon>
        <taxon>Spiralia</taxon>
        <taxon>Gnathifera</taxon>
        <taxon>Rotifera</taxon>
        <taxon>Eurotatoria</taxon>
        <taxon>Bdelloidea</taxon>
        <taxon>Philodinida</taxon>
        <taxon>Philodinidae</taxon>
        <taxon>Rotaria</taxon>
    </lineage>
</organism>